<dbReference type="PROSITE" id="PS50071">
    <property type="entry name" value="HOMEOBOX_2"/>
    <property type="match status" value="1"/>
</dbReference>
<comment type="subcellular location">
    <subcellularLocation>
        <location evidence="1 8">Nucleus</location>
    </subcellularLocation>
</comment>
<dbReference type="InterPro" id="IPR006563">
    <property type="entry name" value="POX_dom"/>
</dbReference>
<organism evidence="11 12">
    <name type="scientific">Colocasia esculenta</name>
    <name type="common">Wild taro</name>
    <name type="synonym">Arum esculentum</name>
    <dbReference type="NCBI Taxonomy" id="4460"/>
    <lineage>
        <taxon>Eukaryota</taxon>
        <taxon>Viridiplantae</taxon>
        <taxon>Streptophyta</taxon>
        <taxon>Embryophyta</taxon>
        <taxon>Tracheophyta</taxon>
        <taxon>Spermatophyta</taxon>
        <taxon>Magnoliopsida</taxon>
        <taxon>Liliopsida</taxon>
        <taxon>Araceae</taxon>
        <taxon>Aroideae</taxon>
        <taxon>Colocasieae</taxon>
        <taxon>Colocasia</taxon>
    </lineage>
</organism>
<dbReference type="SMART" id="SM00389">
    <property type="entry name" value="HOX"/>
    <property type="match status" value="1"/>
</dbReference>
<proteinExistence type="inferred from homology"/>
<evidence type="ECO:0000256" key="4">
    <source>
        <dbReference type="ARBA" id="ARBA00023125"/>
    </source>
</evidence>
<gene>
    <name evidence="11" type="ORF">Taro_042898</name>
</gene>
<dbReference type="AlphaFoldDB" id="A0A843WI25"/>
<comment type="similarity">
    <text evidence="2">Belongs to the TALE/BELL homeobox family.</text>
</comment>
<evidence type="ECO:0000256" key="1">
    <source>
        <dbReference type="ARBA" id="ARBA00004123"/>
    </source>
</evidence>
<dbReference type="GO" id="GO:0006355">
    <property type="term" value="P:regulation of DNA-templated transcription"/>
    <property type="evidence" value="ECO:0007669"/>
    <property type="project" value="InterPro"/>
</dbReference>
<dbReference type="FunFam" id="1.10.10.60:FF:000117">
    <property type="entry name" value="BEL1-like homeodomain protein 9"/>
    <property type="match status" value="1"/>
</dbReference>
<sequence length="585" mass="64085">MSGICPREGGGGGEQQQMVAGVRDEVYGGRGGFFSFYHVPQQCRREKLRYPSADDRPRWPPTTLSPPPIFFHCDAPLSASSATATSSLMPPSPSLLLNPSYNATPYETGIPPVHLFDDHPLLGGSHGHEAQDVSLSLSSPASPSHQDDQRNQNLSVCAPALTGQLPPLSMAPRMGLVPAGPFTGYATILQGSRFLRPAQQLLEEACGGGGTMMGALLCSGGEVDSLDLAADGVDDCSDNVDDSIGDGEHRGMRSRLMSMLDEVCRRYKQYYQQIQGVIASFEAVAGLSTAAPYTPAALRSLLKHFKCLKSAIAEQLQFANKAVGKEDLHKDEIPQFTIMNTSFCHQRVHCPTAINQQPIWRPQRGLPERAVTVLRSWLFEHFLHPYPTDMDKQMLAKQTGLSRNQVSNWFINARVRLWKPMVEEIHSLEVQQGHRISEHEPHQGNNNQPHFSPTYTISLNNKQAAPVFVPPKISGYPHKRLRDDPVQLPSLVKEPSNFSLQDTSAHHGASLPMGFASAAANGGISLTLGLHQNDRVCLADPLPLNVVHQFGLEENSVAYVMGGLEGHERQFGRDIDGQLLRHFVA</sequence>
<evidence type="ECO:0000256" key="9">
    <source>
        <dbReference type="SAM" id="MobiDB-lite"/>
    </source>
</evidence>
<dbReference type="Pfam" id="PF07526">
    <property type="entry name" value="POX"/>
    <property type="match status" value="1"/>
</dbReference>
<keyword evidence="3" id="KW-0805">Transcription regulation</keyword>
<keyword evidence="6" id="KW-0804">Transcription</keyword>
<name>A0A843WI25_COLES</name>
<feature type="DNA-binding region" description="Homeobox" evidence="8">
    <location>
        <begin position="359"/>
        <end position="421"/>
    </location>
</feature>
<accession>A0A843WI25</accession>
<keyword evidence="5 8" id="KW-0371">Homeobox</keyword>
<dbReference type="InterPro" id="IPR050224">
    <property type="entry name" value="TALE_homeobox"/>
</dbReference>
<feature type="region of interest" description="Disordered" evidence="9">
    <location>
        <begin position="120"/>
        <end position="150"/>
    </location>
</feature>
<evidence type="ECO:0000256" key="2">
    <source>
        <dbReference type="ARBA" id="ARBA00006454"/>
    </source>
</evidence>
<evidence type="ECO:0000256" key="3">
    <source>
        <dbReference type="ARBA" id="ARBA00023015"/>
    </source>
</evidence>
<comment type="caution">
    <text evidence="11">The sequence shown here is derived from an EMBL/GenBank/DDBJ whole genome shotgun (WGS) entry which is preliminary data.</text>
</comment>
<feature type="region of interest" description="Disordered" evidence="9">
    <location>
        <begin position="434"/>
        <end position="455"/>
    </location>
</feature>
<keyword evidence="7 8" id="KW-0539">Nucleus</keyword>
<dbReference type="InterPro" id="IPR001356">
    <property type="entry name" value="HD"/>
</dbReference>
<evidence type="ECO:0000259" key="10">
    <source>
        <dbReference type="PROSITE" id="PS50071"/>
    </source>
</evidence>
<keyword evidence="12" id="KW-1185">Reference proteome</keyword>
<reference evidence="11" key="1">
    <citation type="submission" date="2017-07" db="EMBL/GenBank/DDBJ databases">
        <title>Taro Niue Genome Assembly and Annotation.</title>
        <authorList>
            <person name="Atibalentja N."/>
            <person name="Keating K."/>
            <person name="Fields C.J."/>
        </authorList>
    </citation>
    <scope>NUCLEOTIDE SEQUENCE</scope>
    <source>
        <strain evidence="11">Niue_2</strain>
        <tissue evidence="11">Leaf</tissue>
    </source>
</reference>
<dbReference type="SUPFAM" id="SSF46689">
    <property type="entry name" value="Homeodomain-like"/>
    <property type="match status" value="1"/>
</dbReference>
<dbReference type="Pfam" id="PF05920">
    <property type="entry name" value="Homeobox_KN"/>
    <property type="match status" value="1"/>
</dbReference>
<dbReference type="CDD" id="cd00086">
    <property type="entry name" value="homeodomain"/>
    <property type="match status" value="1"/>
</dbReference>
<dbReference type="OrthoDB" id="10056939at2759"/>
<dbReference type="SMART" id="SM00574">
    <property type="entry name" value="POX"/>
    <property type="match status" value="1"/>
</dbReference>
<feature type="compositionally biased region" description="Low complexity" evidence="9">
    <location>
        <begin position="134"/>
        <end position="144"/>
    </location>
</feature>
<dbReference type="SMR" id="A0A843WI25"/>
<dbReference type="Proteomes" id="UP000652761">
    <property type="component" value="Unassembled WGS sequence"/>
</dbReference>
<feature type="compositionally biased region" description="Basic and acidic residues" evidence="9">
    <location>
        <begin position="120"/>
        <end position="131"/>
    </location>
</feature>
<dbReference type="EMBL" id="NMUH01004548">
    <property type="protein sequence ID" value="MQM10012.1"/>
    <property type="molecule type" value="Genomic_DNA"/>
</dbReference>
<evidence type="ECO:0000256" key="8">
    <source>
        <dbReference type="PROSITE-ProRule" id="PRU00108"/>
    </source>
</evidence>
<feature type="domain" description="Homeobox" evidence="10">
    <location>
        <begin position="357"/>
        <end position="420"/>
    </location>
</feature>
<feature type="compositionally biased region" description="Polar residues" evidence="9">
    <location>
        <begin position="443"/>
        <end position="455"/>
    </location>
</feature>
<evidence type="ECO:0000313" key="11">
    <source>
        <dbReference type="EMBL" id="MQM10012.1"/>
    </source>
</evidence>
<evidence type="ECO:0000313" key="12">
    <source>
        <dbReference type="Proteomes" id="UP000652761"/>
    </source>
</evidence>
<dbReference type="InterPro" id="IPR009057">
    <property type="entry name" value="Homeodomain-like_sf"/>
</dbReference>
<evidence type="ECO:0000256" key="7">
    <source>
        <dbReference type="ARBA" id="ARBA00023242"/>
    </source>
</evidence>
<dbReference type="GO" id="GO:0005634">
    <property type="term" value="C:nucleus"/>
    <property type="evidence" value="ECO:0007669"/>
    <property type="project" value="UniProtKB-SubCell"/>
</dbReference>
<dbReference type="GO" id="GO:0003677">
    <property type="term" value="F:DNA binding"/>
    <property type="evidence" value="ECO:0007669"/>
    <property type="project" value="UniProtKB-UniRule"/>
</dbReference>
<dbReference type="Gene3D" id="1.10.10.60">
    <property type="entry name" value="Homeodomain-like"/>
    <property type="match status" value="1"/>
</dbReference>
<protein>
    <recommendedName>
        <fullName evidence="10">Homeobox domain-containing protein</fullName>
    </recommendedName>
</protein>
<dbReference type="PANTHER" id="PTHR11850">
    <property type="entry name" value="HOMEOBOX PROTEIN TRANSCRIPTION FACTORS"/>
    <property type="match status" value="1"/>
</dbReference>
<keyword evidence="4 8" id="KW-0238">DNA-binding</keyword>
<dbReference type="InterPro" id="IPR008422">
    <property type="entry name" value="KN_HD"/>
</dbReference>
<evidence type="ECO:0000256" key="6">
    <source>
        <dbReference type="ARBA" id="ARBA00023163"/>
    </source>
</evidence>
<evidence type="ECO:0000256" key="5">
    <source>
        <dbReference type="ARBA" id="ARBA00023155"/>
    </source>
</evidence>